<reference evidence="2 3" key="1">
    <citation type="submission" date="2023-09" db="EMBL/GenBank/DDBJ databases">
        <title>Microbacterium fusihabitans sp. nov., Microbacterium phycihabitans sp. nov., and Microbacterium cervinum sp. nov., isolated from dried seaweeds of beach.</title>
        <authorList>
            <person name="Lee S.D."/>
        </authorList>
    </citation>
    <scope>NUCLEOTIDE SEQUENCE [LARGE SCALE GENOMIC DNA]</scope>
    <source>
        <strain evidence="2 3">KSW4-17</strain>
    </source>
</reference>
<dbReference type="RefSeq" id="WP_315995321.1">
    <property type="nucleotide sequence ID" value="NZ_JAWDIS010000003.1"/>
</dbReference>
<proteinExistence type="predicted"/>
<dbReference type="Gene3D" id="2.40.260.10">
    <property type="entry name" value="Sortase"/>
    <property type="match status" value="1"/>
</dbReference>
<dbReference type="CDD" id="cd05829">
    <property type="entry name" value="Sortase_F"/>
    <property type="match status" value="1"/>
</dbReference>
<dbReference type="InterPro" id="IPR042001">
    <property type="entry name" value="Sortase_F"/>
</dbReference>
<evidence type="ECO:0000256" key="1">
    <source>
        <dbReference type="ARBA" id="ARBA00022801"/>
    </source>
</evidence>
<dbReference type="Pfam" id="PF04203">
    <property type="entry name" value="Sortase"/>
    <property type="match status" value="1"/>
</dbReference>
<dbReference type="Proteomes" id="UP001263371">
    <property type="component" value="Unassembled WGS sequence"/>
</dbReference>
<sequence>MRVWIPAINLDESLIDLGIADDGAMEVPADYDEVGWFTGGGRPGGTGPTVIAAHVDSPTGPAVFQDLEDLVVGDVVEVQDADGRTHAYRVTGAADYPKSSFPTARVFGATARDELRLITCGGVFDRDSGHYVDNRVVYAERV</sequence>
<evidence type="ECO:0000313" key="2">
    <source>
        <dbReference type="EMBL" id="MDU0368134.1"/>
    </source>
</evidence>
<keyword evidence="1" id="KW-0378">Hydrolase</keyword>
<dbReference type="InterPro" id="IPR005754">
    <property type="entry name" value="Sortase"/>
</dbReference>
<organism evidence="2 3">
    <name type="scientific">Microbacterium galbum</name>
    <dbReference type="NCBI Taxonomy" id="3075994"/>
    <lineage>
        <taxon>Bacteria</taxon>
        <taxon>Bacillati</taxon>
        <taxon>Actinomycetota</taxon>
        <taxon>Actinomycetes</taxon>
        <taxon>Micrococcales</taxon>
        <taxon>Microbacteriaceae</taxon>
        <taxon>Microbacterium</taxon>
    </lineage>
</organism>
<protein>
    <submittedName>
        <fullName evidence="2">Class F sortase</fullName>
    </submittedName>
</protein>
<keyword evidence="3" id="KW-1185">Reference proteome</keyword>
<evidence type="ECO:0000313" key="3">
    <source>
        <dbReference type="Proteomes" id="UP001263371"/>
    </source>
</evidence>
<gene>
    <name evidence="2" type="ORF">RWH45_12995</name>
</gene>
<name>A0ABU3T9S5_9MICO</name>
<dbReference type="SUPFAM" id="SSF63817">
    <property type="entry name" value="Sortase"/>
    <property type="match status" value="1"/>
</dbReference>
<accession>A0ABU3T9S5</accession>
<dbReference type="InterPro" id="IPR023365">
    <property type="entry name" value="Sortase_dom-sf"/>
</dbReference>
<comment type="caution">
    <text evidence="2">The sequence shown here is derived from an EMBL/GenBank/DDBJ whole genome shotgun (WGS) entry which is preliminary data.</text>
</comment>
<dbReference type="EMBL" id="JAWDIS010000003">
    <property type="protein sequence ID" value="MDU0368134.1"/>
    <property type="molecule type" value="Genomic_DNA"/>
</dbReference>